<dbReference type="EMBL" id="JAAXPO010000008">
    <property type="protein sequence ID" value="NKZ19019.1"/>
    <property type="molecule type" value="Genomic_DNA"/>
</dbReference>
<feature type="transmembrane region" description="Helical" evidence="7">
    <location>
        <begin position="56"/>
        <end position="76"/>
    </location>
</feature>
<evidence type="ECO:0000256" key="7">
    <source>
        <dbReference type="SAM" id="Phobius"/>
    </source>
</evidence>
<keyword evidence="4 7" id="KW-0812">Transmembrane</keyword>
<feature type="transmembrane region" description="Helical" evidence="7">
    <location>
        <begin position="185"/>
        <end position="208"/>
    </location>
</feature>
<evidence type="ECO:0000256" key="1">
    <source>
        <dbReference type="ARBA" id="ARBA00004651"/>
    </source>
</evidence>
<proteinExistence type="predicted"/>
<feature type="transmembrane region" description="Helical" evidence="7">
    <location>
        <begin position="83"/>
        <end position="101"/>
    </location>
</feature>
<keyword evidence="2" id="KW-0813">Transport</keyword>
<feature type="transmembrane region" description="Helical" evidence="7">
    <location>
        <begin position="144"/>
        <end position="165"/>
    </location>
</feature>
<dbReference type="AlphaFoldDB" id="A0A846ZGR8"/>
<dbReference type="RefSeq" id="WP_168677574.1">
    <property type="nucleotide sequence ID" value="NZ_BPKV01000009.1"/>
</dbReference>
<feature type="transmembrane region" description="Helical" evidence="7">
    <location>
        <begin position="466"/>
        <end position="487"/>
    </location>
</feature>
<feature type="domain" description="Major facilitator superfamily (MFS) profile" evidence="8">
    <location>
        <begin position="18"/>
        <end position="492"/>
    </location>
</feature>
<dbReference type="PROSITE" id="PS50850">
    <property type="entry name" value="MFS"/>
    <property type="match status" value="1"/>
</dbReference>
<sequence length="500" mass="53403">MSEEIRDTHGKPINRMAMMMVLMVGVFSVMLMQTALGTALPALMKAFDVNASTVQWLTTIFLMANGIMVPVSAYLTTRVPTKALYLSALGLFTAGTLVAFLTPTTAFWLLMVARVLQAMAVGILMPLMQVVSLSLFDAESRGKAMGLGGLVIGMAPAIGPTLSGWILEKDHTFLGLTLVNSWRSIFGVVLPVVIIVMIASCFIFHDVLPTQKVTLNIRSLIESTFGFGLVLYGFAMVASNGWGSAQVLVPLMIGFITVIEFMWHQSRMAKPFLDMSVFKSKQFTITTILVSLAMMAMIGVEMVLPIYMQNIRGLTPLHSGLILLPGALMMGIVSPIAGAFYDKHGAKRLAITGFTILIIGTVPLIYLTADTPTLYITALYTLRMFGIAMTMMPLTASAMGALSPQTAAQGTAANNTMRQVASSLGTAVLASVMQSVTKHNMPVAAMKGKDPLAFGQKALDATLNGFHASFLLAAAFSVVALLAAFLLHSGKVNTPAKEAA</sequence>
<gene>
    <name evidence="9" type="ORF">HF966_07525</name>
</gene>
<comment type="caution">
    <text evidence="9">The sequence shown here is derived from an EMBL/GenBank/DDBJ whole genome shotgun (WGS) entry which is preliminary data.</text>
</comment>
<dbReference type="Gene3D" id="1.20.1250.20">
    <property type="entry name" value="MFS general substrate transporter like domains"/>
    <property type="match status" value="1"/>
</dbReference>
<dbReference type="GO" id="GO:0005886">
    <property type="term" value="C:plasma membrane"/>
    <property type="evidence" value="ECO:0007669"/>
    <property type="project" value="UniProtKB-SubCell"/>
</dbReference>
<feature type="transmembrane region" description="Helical" evidence="7">
    <location>
        <begin position="348"/>
        <end position="369"/>
    </location>
</feature>
<comment type="subcellular location">
    <subcellularLocation>
        <location evidence="1">Cell membrane</location>
        <topology evidence="1">Multi-pass membrane protein</topology>
    </subcellularLocation>
</comment>
<keyword evidence="5 7" id="KW-1133">Transmembrane helix</keyword>
<evidence type="ECO:0000256" key="2">
    <source>
        <dbReference type="ARBA" id="ARBA00022448"/>
    </source>
</evidence>
<dbReference type="Proteomes" id="UP000590460">
    <property type="component" value="Unassembled WGS sequence"/>
</dbReference>
<feature type="transmembrane region" description="Helical" evidence="7">
    <location>
        <begin position="320"/>
        <end position="341"/>
    </location>
</feature>
<evidence type="ECO:0000256" key="6">
    <source>
        <dbReference type="ARBA" id="ARBA00023136"/>
    </source>
</evidence>
<evidence type="ECO:0000313" key="9">
    <source>
        <dbReference type="EMBL" id="NKZ19019.1"/>
    </source>
</evidence>
<dbReference type="InterPro" id="IPR036259">
    <property type="entry name" value="MFS_trans_sf"/>
</dbReference>
<dbReference type="InterPro" id="IPR004638">
    <property type="entry name" value="EmrB-like"/>
</dbReference>
<dbReference type="PANTHER" id="PTHR42718">
    <property type="entry name" value="MAJOR FACILITATOR SUPERFAMILY MULTIDRUG TRANSPORTER MFSC"/>
    <property type="match status" value="1"/>
</dbReference>
<name>A0A846ZGR8_9LACO</name>
<dbReference type="NCBIfam" id="TIGR00711">
    <property type="entry name" value="efflux_EmrB"/>
    <property type="match status" value="1"/>
</dbReference>
<feature type="transmembrane region" description="Helical" evidence="7">
    <location>
        <begin position="245"/>
        <end position="263"/>
    </location>
</feature>
<reference evidence="9 10" key="1">
    <citation type="submission" date="2020-04" db="EMBL/GenBank/DDBJ databases">
        <title>MicrobeNet Type strains.</title>
        <authorList>
            <person name="Nicholson A.C."/>
        </authorList>
    </citation>
    <scope>NUCLEOTIDE SEQUENCE [LARGE SCALE GENOMIC DNA]</scope>
    <source>
        <strain evidence="9 10">CCUG 54536</strain>
    </source>
</reference>
<feature type="transmembrane region" description="Helical" evidence="7">
    <location>
        <begin position="375"/>
        <end position="399"/>
    </location>
</feature>
<dbReference type="Pfam" id="PF07690">
    <property type="entry name" value="MFS_1"/>
    <property type="match status" value="1"/>
</dbReference>
<dbReference type="InterPro" id="IPR020846">
    <property type="entry name" value="MFS_dom"/>
</dbReference>
<keyword evidence="6 7" id="KW-0472">Membrane</keyword>
<dbReference type="InterPro" id="IPR011701">
    <property type="entry name" value="MFS"/>
</dbReference>
<protein>
    <submittedName>
        <fullName evidence="9">Multidrug efflux MFS transporter</fullName>
    </submittedName>
</protein>
<organism evidence="9 10">
    <name type="scientific">Leuconostoc holzapfelii</name>
    <dbReference type="NCBI Taxonomy" id="434464"/>
    <lineage>
        <taxon>Bacteria</taxon>
        <taxon>Bacillati</taxon>
        <taxon>Bacillota</taxon>
        <taxon>Bacilli</taxon>
        <taxon>Lactobacillales</taxon>
        <taxon>Lactobacillaceae</taxon>
        <taxon>Leuconostoc</taxon>
    </lineage>
</organism>
<accession>A0A846ZGR8</accession>
<evidence type="ECO:0000256" key="4">
    <source>
        <dbReference type="ARBA" id="ARBA00022692"/>
    </source>
</evidence>
<evidence type="ECO:0000259" key="8">
    <source>
        <dbReference type="PROSITE" id="PS50850"/>
    </source>
</evidence>
<dbReference type="CDD" id="cd17503">
    <property type="entry name" value="MFS_LmrB_MDR_like"/>
    <property type="match status" value="1"/>
</dbReference>
<dbReference type="PANTHER" id="PTHR42718:SF24">
    <property type="entry name" value="MAJOR FACILITATOR SUPERFAMILY (MFS) PROFILE DOMAIN-CONTAINING PROTEIN"/>
    <property type="match status" value="1"/>
</dbReference>
<evidence type="ECO:0000313" key="10">
    <source>
        <dbReference type="Proteomes" id="UP000590460"/>
    </source>
</evidence>
<feature type="transmembrane region" description="Helical" evidence="7">
    <location>
        <begin position="107"/>
        <end position="132"/>
    </location>
</feature>
<keyword evidence="3" id="KW-1003">Cell membrane</keyword>
<evidence type="ECO:0000256" key="3">
    <source>
        <dbReference type="ARBA" id="ARBA00022475"/>
    </source>
</evidence>
<feature type="transmembrane region" description="Helical" evidence="7">
    <location>
        <begin position="283"/>
        <end position="308"/>
    </location>
</feature>
<dbReference type="GO" id="GO:0022857">
    <property type="term" value="F:transmembrane transporter activity"/>
    <property type="evidence" value="ECO:0007669"/>
    <property type="project" value="InterPro"/>
</dbReference>
<feature type="transmembrane region" description="Helical" evidence="7">
    <location>
        <begin position="21"/>
        <end position="44"/>
    </location>
</feature>
<evidence type="ECO:0000256" key="5">
    <source>
        <dbReference type="ARBA" id="ARBA00022989"/>
    </source>
</evidence>
<feature type="transmembrane region" description="Helical" evidence="7">
    <location>
        <begin position="220"/>
        <end position="239"/>
    </location>
</feature>
<dbReference type="SUPFAM" id="SSF103473">
    <property type="entry name" value="MFS general substrate transporter"/>
    <property type="match status" value="1"/>
</dbReference>
<dbReference type="Gene3D" id="1.20.1720.10">
    <property type="entry name" value="Multidrug resistance protein D"/>
    <property type="match status" value="1"/>
</dbReference>